<protein>
    <submittedName>
        <fullName evidence="1">Uncharacterized protein</fullName>
    </submittedName>
</protein>
<dbReference type="Proteomes" id="UP000308600">
    <property type="component" value="Unassembled WGS sequence"/>
</dbReference>
<evidence type="ECO:0000313" key="1">
    <source>
        <dbReference type="EMBL" id="TFK64489.1"/>
    </source>
</evidence>
<reference evidence="1 2" key="1">
    <citation type="journal article" date="2019" name="Nat. Ecol. Evol.">
        <title>Megaphylogeny resolves global patterns of mushroom evolution.</title>
        <authorList>
            <person name="Varga T."/>
            <person name="Krizsan K."/>
            <person name="Foldi C."/>
            <person name="Dima B."/>
            <person name="Sanchez-Garcia M."/>
            <person name="Sanchez-Ramirez S."/>
            <person name="Szollosi G.J."/>
            <person name="Szarkandi J.G."/>
            <person name="Papp V."/>
            <person name="Albert L."/>
            <person name="Andreopoulos W."/>
            <person name="Angelini C."/>
            <person name="Antonin V."/>
            <person name="Barry K.W."/>
            <person name="Bougher N.L."/>
            <person name="Buchanan P."/>
            <person name="Buyck B."/>
            <person name="Bense V."/>
            <person name="Catcheside P."/>
            <person name="Chovatia M."/>
            <person name="Cooper J."/>
            <person name="Damon W."/>
            <person name="Desjardin D."/>
            <person name="Finy P."/>
            <person name="Geml J."/>
            <person name="Haridas S."/>
            <person name="Hughes K."/>
            <person name="Justo A."/>
            <person name="Karasinski D."/>
            <person name="Kautmanova I."/>
            <person name="Kiss B."/>
            <person name="Kocsube S."/>
            <person name="Kotiranta H."/>
            <person name="LaButti K.M."/>
            <person name="Lechner B.E."/>
            <person name="Liimatainen K."/>
            <person name="Lipzen A."/>
            <person name="Lukacs Z."/>
            <person name="Mihaltcheva S."/>
            <person name="Morgado L.N."/>
            <person name="Niskanen T."/>
            <person name="Noordeloos M.E."/>
            <person name="Ohm R.A."/>
            <person name="Ortiz-Santana B."/>
            <person name="Ovrebo C."/>
            <person name="Racz N."/>
            <person name="Riley R."/>
            <person name="Savchenko A."/>
            <person name="Shiryaev A."/>
            <person name="Soop K."/>
            <person name="Spirin V."/>
            <person name="Szebenyi C."/>
            <person name="Tomsovsky M."/>
            <person name="Tulloss R.E."/>
            <person name="Uehling J."/>
            <person name="Grigoriev I.V."/>
            <person name="Vagvolgyi C."/>
            <person name="Papp T."/>
            <person name="Martin F.M."/>
            <person name="Miettinen O."/>
            <person name="Hibbett D.S."/>
            <person name="Nagy L.G."/>
        </authorList>
    </citation>
    <scope>NUCLEOTIDE SEQUENCE [LARGE SCALE GENOMIC DNA]</scope>
    <source>
        <strain evidence="1 2">NL-1719</strain>
    </source>
</reference>
<gene>
    <name evidence="1" type="ORF">BDN72DRAFT_901501</name>
</gene>
<sequence>MNTTSDCDFSSLNDVLNQAAIQNTNLTDLVQKCQNICGLVWGTGNPDLSGIGAEVSYIIQVIFVVIFGPLFSFLYGLRGSPKDSSKSPLVKLHDAFVDSNAVFTISISIAALVRIKQDAPLYELSFLLSLTSMQFLGLLTVIITSMVTNPREEQDETKKRIRYLIMYSLLDFGLYAAFLGLLQASQNSWASGRELGVVCQGYGTILPGFTSGKPVYSTTAEVIGLLLAGLSIAIVAYLAKREFTTKKPLHLGIIIVSLGLTSGTIFFLVQMQHRRDVMKSLAGSDFVDNEWGFGQVLALFIWVSFLIDGI</sequence>
<name>A0ACD3AGS5_9AGAR</name>
<dbReference type="EMBL" id="ML208472">
    <property type="protein sequence ID" value="TFK64489.1"/>
    <property type="molecule type" value="Genomic_DNA"/>
</dbReference>
<keyword evidence="2" id="KW-1185">Reference proteome</keyword>
<organism evidence="1 2">
    <name type="scientific">Pluteus cervinus</name>
    <dbReference type="NCBI Taxonomy" id="181527"/>
    <lineage>
        <taxon>Eukaryota</taxon>
        <taxon>Fungi</taxon>
        <taxon>Dikarya</taxon>
        <taxon>Basidiomycota</taxon>
        <taxon>Agaricomycotina</taxon>
        <taxon>Agaricomycetes</taxon>
        <taxon>Agaricomycetidae</taxon>
        <taxon>Agaricales</taxon>
        <taxon>Pluteineae</taxon>
        <taxon>Pluteaceae</taxon>
        <taxon>Pluteus</taxon>
    </lineage>
</organism>
<proteinExistence type="predicted"/>
<evidence type="ECO:0000313" key="2">
    <source>
        <dbReference type="Proteomes" id="UP000308600"/>
    </source>
</evidence>
<accession>A0ACD3AGS5</accession>